<dbReference type="Proteomes" id="UP001152797">
    <property type="component" value="Unassembled WGS sequence"/>
</dbReference>
<keyword evidence="1" id="KW-0472">Membrane</keyword>
<evidence type="ECO:0000313" key="3">
    <source>
        <dbReference type="EMBL" id="CAL1154908.1"/>
    </source>
</evidence>
<feature type="non-terminal residue" evidence="2">
    <location>
        <position position="608"/>
    </location>
</feature>
<dbReference type="OrthoDB" id="405974at2759"/>
<reference evidence="2" key="1">
    <citation type="submission" date="2022-10" db="EMBL/GenBank/DDBJ databases">
        <authorList>
            <person name="Chen Y."/>
            <person name="Dougan E. K."/>
            <person name="Chan C."/>
            <person name="Rhodes N."/>
            <person name="Thang M."/>
        </authorList>
    </citation>
    <scope>NUCLEOTIDE SEQUENCE</scope>
</reference>
<evidence type="ECO:0000313" key="5">
    <source>
        <dbReference type="Proteomes" id="UP001152797"/>
    </source>
</evidence>
<comment type="caution">
    <text evidence="2">The sequence shown here is derived from an EMBL/GenBank/DDBJ whole genome shotgun (WGS) entry which is preliminary data.</text>
</comment>
<feature type="transmembrane region" description="Helical" evidence="1">
    <location>
        <begin position="386"/>
        <end position="407"/>
    </location>
</feature>
<dbReference type="EMBL" id="CAMXCT020002957">
    <property type="protein sequence ID" value="CAL1154908.1"/>
    <property type="molecule type" value="Genomic_DNA"/>
</dbReference>
<feature type="transmembrane region" description="Helical" evidence="1">
    <location>
        <begin position="103"/>
        <end position="124"/>
    </location>
</feature>
<dbReference type="EMBL" id="CAMXCT030002957">
    <property type="protein sequence ID" value="CAL4788845.1"/>
    <property type="molecule type" value="Genomic_DNA"/>
</dbReference>
<evidence type="ECO:0000256" key="1">
    <source>
        <dbReference type="SAM" id="Phobius"/>
    </source>
</evidence>
<dbReference type="AlphaFoldDB" id="A0A9P1D0X6"/>
<keyword evidence="1" id="KW-1133">Transmembrane helix</keyword>
<sequence>GRSQQTRDQTGEHLNPFEAVSDRSFGQRQIAQPKVLRHAEADEHGSNDTFEIDGVKLDVLRNELGFEPSLVSALALSNVGAMEMCILQYVFLETLGERWQLVAISAAMILAFRAGIAPAFFSRVDHPLHWLDRVRWILSCASLAALTASCSHGPVYGYNCFRPQATMSLSDYSELHGGRLGLVTIEDAAMDAAQVGAAPHCSDCTAQQCVVKDCRSAAKLPKLPHFQSWEEVSGGGSCSITCLYVAPLYLSQNGSTSGAPVAWAVQNGRAPPRPEGTAITGTGHVGWWIGTRKDYQGAIDEVILQRFKGLTHCDGQQPLPVGLSDCRARGYDVCRTRQGLLGKCCCPIGYKVVGRKCLPCTGTVERVNAWHKLPLVYVLHPETGRFAFSLMCLWSLVLLPLPWAILAQKMWRHLLLREAQQDHVRHYLVHHQRPRMAETWWTRHRQHRQGPMAVWVSSMSGQTKELSGFFPTSLLAHLRHAAADAFAVPFGGCCLVMHHAALQPEMDFKNLSDLGIEHGSQLCLVHSKDERRRQRNSSESDALSFFGRTEKVDCEHEAALLHMQEAQEGWQCNACERHFEVPTMLWRCEICNVDFCGECSAAAEFFNE</sequence>
<name>A0A9P1D0X6_9DINO</name>
<organism evidence="2">
    <name type="scientific">Cladocopium goreaui</name>
    <dbReference type="NCBI Taxonomy" id="2562237"/>
    <lineage>
        <taxon>Eukaryota</taxon>
        <taxon>Sar</taxon>
        <taxon>Alveolata</taxon>
        <taxon>Dinophyceae</taxon>
        <taxon>Suessiales</taxon>
        <taxon>Symbiodiniaceae</taxon>
        <taxon>Cladocopium</taxon>
    </lineage>
</organism>
<proteinExistence type="predicted"/>
<dbReference type="EMBL" id="CAMXCT010002957">
    <property type="protein sequence ID" value="CAI4001533.1"/>
    <property type="molecule type" value="Genomic_DNA"/>
</dbReference>
<protein>
    <submittedName>
        <fullName evidence="4">Cap-specific mRNA (Nucleoside-2'-O-)-methyltransferase 1 (Cap1 2'O-ribos e methyltransferase 1)</fullName>
    </submittedName>
</protein>
<evidence type="ECO:0000313" key="2">
    <source>
        <dbReference type="EMBL" id="CAI4001533.1"/>
    </source>
</evidence>
<gene>
    <name evidence="2" type="ORF">C1SCF055_LOCUS27573</name>
</gene>
<keyword evidence="1" id="KW-0812">Transmembrane</keyword>
<reference evidence="3" key="2">
    <citation type="submission" date="2024-04" db="EMBL/GenBank/DDBJ databases">
        <authorList>
            <person name="Chen Y."/>
            <person name="Shah S."/>
            <person name="Dougan E. K."/>
            <person name="Thang M."/>
            <person name="Chan C."/>
        </authorList>
    </citation>
    <scope>NUCLEOTIDE SEQUENCE [LARGE SCALE GENOMIC DNA]</scope>
</reference>
<accession>A0A9P1D0X6</accession>
<evidence type="ECO:0000313" key="4">
    <source>
        <dbReference type="EMBL" id="CAL4788845.1"/>
    </source>
</evidence>
<keyword evidence="5" id="KW-1185">Reference proteome</keyword>
<feature type="transmembrane region" description="Helical" evidence="1">
    <location>
        <begin position="136"/>
        <end position="158"/>
    </location>
</feature>